<reference evidence="2" key="1">
    <citation type="journal article" date="2020" name="New Phytol.">
        <title>Comparative genomics reveals dynamic genome evolution in host specialist ectomycorrhizal fungi.</title>
        <authorList>
            <person name="Lofgren L.A."/>
            <person name="Nguyen N.H."/>
            <person name="Vilgalys R."/>
            <person name="Ruytinx J."/>
            <person name="Liao H.L."/>
            <person name="Branco S."/>
            <person name="Kuo A."/>
            <person name="LaButti K."/>
            <person name="Lipzen A."/>
            <person name="Andreopoulos W."/>
            <person name="Pangilinan J."/>
            <person name="Riley R."/>
            <person name="Hundley H."/>
            <person name="Na H."/>
            <person name="Barry K."/>
            <person name="Grigoriev I.V."/>
            <person name="Stajich J.E."/>
            <person name="Kennedy P.G."/>
        </authorList>
    </citation>
    <scope>NUCLEOTIDE SEQUENCE</scope>
    <source>
        <strain evidence="2">DOB743</strain>
    </source>
</reference>
<dbReference type="OrthoDB" id="2688898at2759"/>
<protein>
    <submittedName>
        <fullName evidence="2">Uncharacterized protein</fullName>
    </submittedName>
</protein>
<keyword evidence="1" id="KW-0175">Coiled coil</keyword>
<dbReference type="EMBL" id="JABBWD010000007">
    <property type="protein sequence ID" value="KAG1780941.1"/>
    <property type="molecule type" value="Genomic_DNA"/>
</dbReference>
<dbReference type="AlphaFoldDB" id="A0A9P7A3T9"/>
<accession>A0A9P7A3T9</accession>
<dbReference type="GO" id="GO:0005643">
    <property type="term" value="C:nuclear pore"/>
    <property type="evidence" value="ECO:0007669"/>
    <property type="project" value="TreeGrafter"/>
</dbReference>
<organism evidence="2 3">
    <name type="scientific">Suillus placidus</name>
    <dbReference type="NCBI Taxonomy" id="48579"/>
    <lineage>
        <taxon>Eukaryota</taxon>
        <taxon>Fungi</taxon>
        <taxon>Dikarya</taxon>
        <taxon>Basidiomycota</taxon>
        <taxon>Agaricomycotina</taxon>
        <taxon>Agaricomycetes</taxon>
        <taxon>Agaricomycetidae</taxon>
        <taxon>Boletales</taxon>
        <taxon>Suillineae</taxon>
        <taxon>Suillaceae</taxon>
        <taxon>Suillus</taxon>
    </lineage>
</organism>
<feature type="coiled-coil region" evidence="1">
    <location>
        <begin position="144"/>
        <end position="178"/>
    </location>
</feature>
<evidence type="ECO:0000313" key="2">
    <source>
        <dbReference type="EMBL" id="KAG1780941.1"/>
    </source>
</evidence>
<sequence length="420" mass="47755">MSSFCSSGLERRRLIASNRRNWPGDLGCARQGYLVQLDESVQVRLVQENKTLSVEWSHLADIMVNGQRMHGDLERSGENDRRRLENQIQAMHDQTLIDYHREDMKAQLSQKRDAVRYVTLHKDINLKDLQTHLDKTLSQAWESLVDAETSKVHLQERVNQLTRQLQGNEEKLAVYERRPSVDNGASPATEQDLPCEKQLELEVTDSLRSALKVTQVDLTAARSHMQQFQEISQANEAALTALNVTHDQYKTETEAQISKNELEYKALQDKLRSIEDVVQQSADKFSKLQRTFELERLVWTNDKKTLEDTIVDLSTSEKTSETVTGLLMRVKFSFQAAEDRYSCELIVHAESIKTIGTPHTPRPAPWSALRLSSSSQSAKGVLHGLLTTHFSLCCPSTLAEDPLLDNLTDALPVIAFVRKY</sequence>
<dbReference type="GO" id="GO:0006406">
    <property type="term" value="P:mRNA export from nucleus"/>
    <property type="evidence" value="ECO:0007669"/>
    <property type="project" value="TreeGrafter"/>
</dbReference>
<dbReference type="PANTHER" id="PTHR18898">
    <property type="entry name" value="NUCLEOPROTEIN TPR-RELATED"/>
    <property type="match status" value="1"/>
</dbReference>
<feature type="coiled-coil region" evidence="1">
    <location>
        <begin position="250"/>
        <end position="284"/>
    </location>
</feature>
<evidence type="ECO:0000313" key="3">
    <source>
        <dbReference type="Proteomes" id="UP000714275"/>
    </source>
</evidence>
<keyword evidence="3" id="KW-1185">Reference proteome</keyword>
<evidence type="ECO:0000256" key="1">
    <source>
        <dbReference type="SAM" id="Coils"/>
    </source>
</evidence>
<dbReference type="PANTHER" id="PTHR18898:SF2">
    <property type="entry name" value="NUCLEOPROTEIN TPR"/>
    <property type="match status" value="1"/>
</dbReference>
<name>A0A9P7A3T9_9AGAM</name>
<comment type="caution">
    <text evidence="2">The sequence shown here is derived from an EMBL/GenBank/DDBJ whole genome shotgun (WGS) entry which is preliminary data.</text>
</comment>
<proteinExistence type="predicted"/>
<dbReference type="Proteomes" id="UP000714275">
    <property type="component" value="Unassembled WGS sequence"/>
</dbReference>
<gene>
    <name evidence="2" type="ORF">EV702DRAFT_1042634</name>
</gene>
<dbReference type="GO" id="GO:0017056">
    <property type="term" value="F:structural constituent of nuclear pore"/>
    <property type="evidence" value="ECO:0007669"/>
    <property type="project" value="TreeGrafter"/>
</dbReference>